<gene>
    <name evidence="2" type="ORF">Snoj_28790</name>
</gene>
<accession>A0ABQ3SLF4</accession>
<name>A0ABQ3SLF4_9ACTN</name>
<dbReference type="Proteomes" id="UP000613974">
    <property type="component" value="Unassembled WGS sequence"/>
</dbReference>
<reference evidence="3" key="1">
    <citation type="submission" date="2023-07" db="EMBL/GenBank/DDBJ databases">
        <title>Whole genome shotgun sequence of Streptomyces nojiriensis NBRC 13794.</title>
        <authorList>
            <person name="Komaki H."/>
            <person name="Tamura T."/>
        </authorList>
    </citation>
    <scope>NUCLEOTIDE SEQUENCE [LARGE SCALE GENOMIC DNA]</scope>
    <source>
        <strain evidence="3">NBRC 13794</strain>
    </source>
</reference>
<keyword evidence="3" id="KW-1185">Reference proteome</keyword>
<protein>
    <recommendedName>
        <fullName evidence="4">Transposase</fullName>
    </recommendedName>
</protein>
<sequence length="88" mass="10205">MTRCRTTRRTTGPGRRDQATNRRRRGALGGRTPAFDKTAYRGRNVVERCFARLQQFRAIATRFDKLADRYRAGIVLAYLVLCLREPTE</sequence>
<dbReference type="EMBL" id="BNEC01000005">
    <property type="protein sequence ID" value="GHI68961.1"/>
    <property type="molecule type" value="Genomic_DNA"/>
</dbReference>
<evidence type="ECO:0000313" key="3">
    <source>
        <dbReference type="Proteomes" id="UP000613974"/>
    </source>
</evidence>
<dbReference type="PANTHER" id="PTHR30007">
    <property type="entry name" value="PHP DOMAIN PROTEIN"/>
    <property type="match status" value="1"/>
</dbReference>
<dbReference type="PANTHER" id="PTHR30007:SF1">
    <property type="entry name" value="BLR1914 PROTEIN"/>
    <property type="match status" value="1"/>
</dbReference>
<organism evidence="2 3">
    <name type="scientific">Streptomyces nojiriensis</name>
    <dbReference type="NCBI Taxonomy" id="66374"/>
    <lineage>
        <taxon>Bacteria</taxon>
        <taxon>Bacillati</taxon>
        <taxon>Actinomycetota</taxon>
        <taxon>Actinomycetes</taxon>
        <taxon>Kitasatosporales</taxon>
        <taxon>Streptomycetaceae</taxon>
        <taxon>Streptomyces</taxon>
    </lineage>
</organism>
<proteinExistence type="predicted"/>
<evidence type="ECO:0008006" key="4">
    <source>
        <dbReference type="Google" id="ProtNLM"/>
    </source>
</evidence>
<feature type="region of interest" description="Disordered" evidence="1">
    <location>
        <begin position="1"/>
        <end position="33"/>
    </location>
</feature>
<evidence type="ECO:0000256" key="1">
    <source>
        <dbReference type="SAM" id="MobiDB-lite"/>
    </source>
</evidence>
<comment type="caution">
    <text evidence="2">The sequence shown here is derived from an EMBL/GenBank/DDBJ whole genome shotgun (WGS) entry which is preliminary data.</text>
</comment>
<evidence type="ECO:0000313" key="2">
    <source>
        <dbReference type="EMBL" id="GHI68961.1"/>
    </source>
</evidence>